<keyword evidence="4" id="KW-0812">Transmembrane</keyword>
<evidence type="ECO:0008006" key="10">
    <source>
        <dbReference type="Google" id="ProtNLM"/>
    </source>
</evidence>
<evidence type="ECO:0000256" key="2">
    <source>
        <dbReference type="ARBA" id="ARBA00007531"/>
    </source>
</evidence>
<proteinExistence type="inferred from homology"/>
<dbReference type="GO" id="GO:0005886">
    <property type="term" value="C:plasma membrane"/>
    <property type="evidence" value="ECO:0007669"/>
    <property type="project" value="UniProtKB-SubCell"/>
</dbReference>
<keyword evidence="9" id="KW-1185">Reference proteome</keyword>
<comment type="similarity">
    <text evidence="2">Belongs to the MmpS family.</text>
</comment>
<sequence length="125" mass="13041">MKNLRLFILALLSLTFVISSCSKDDDGTPSEGAKKVQYKIIGSAGVNISTIVYYDGDTPVSKTGDFGAEWTSEAGITAKTPMITANGIGPTDASTLKAQIIVDGKVVKESAASSGKVLQTSVSFF</sequence>
<keyword evidence="7" id="KW-0732">Signal</keyword>
<keyword evidence="3" id="KW-1003">Cell membrane</keyword>
<dbReference type="RefSeq" id="WP_153511642.1">
    <property type="nucleotide sequence ID" value="NZ_CP045652.1"/>
</dbReference>
<dbReference type="AlphaFoldDB" id="A0A5Q0QBZ5"/>
<evidence type="ECO:0000256" key="5">
    <source>
        <dbReference type="ARBA" id="ARBA00022989"/>
    </source>
</evidence>
<evidence type="ECO:0000256" key="6">
    <source>
        <dbReference type="ARBA" id="ARBA00023136"/>
    </source>
</evidence>
<dbReference type="PROSITE" id="PS51257">
    <property type="entry name" value="PROKAR_LIPOPROTEIN"/>
    <property type="match status" value="1"/>
</dbReference>
<feature type="signal peptide" evidence="7">
    <location>
        <begin position="1"/>
        <end position="22"/>
    </location>
</feature>
<protein>
    <recommendedName>
        <fullName evidence="10">MmpS family membrane protein</fullName>
    </recommendedName>
</protein>
<dbReference type="Pfam" id="PF05423">
    <property type="entry name" value="Mycobact_memb"/>
    <property type="match status" value="1"/>
</dbReference>
<accession>A0A5Q0QBZ5</accession>
<evidence type="ECO:0000256" key="1">
    <source>
        <dbReference type="ARBA" id="ARBA00004236"/>
    </source>
</evidence>
<dbReference type="Proteomes" id="UP000326921">
    <property type="component" value="Chromosome"/>
</dbReference>
<evidence type="ECO:0000313" key="8">
    <source>
        <dbReference type="EMBL" id="QGA26794.1"/>
    </source>
</evidence>
<reference evidence="8 9" key="1">
    <citation type="submission" date="2019-10" db="EMBL/GenBank/DDBJ databases">
        <authorList>
            <person name="Dong K."/>
        </authorList>
    </citation>
    <scope>NUCLEOTIDE SEQUENCE [LARGE SCALE GENOMIC DNA]</scope>
    <source>
        <strain evidence="9">dk4302</strain>
    </source>
</reference>
<organism evidence="8 9">
    <name type="scientific">Sphingobacterium zhuxiongii</name>
    <dbReference type="NCBI Taxonomy" id="2662364"/>
    <lineage>
        <taxon>Bacteria</taxon>
        <taxon>Pseudomonadati</taxon>
        <taxon>Bacteroidota</taxon>
        <taxon>Sphingobacteriia</taxon>
        <taxon>Sphingobacteriales</taxon>
        <taxon>Sphingobacteriaceae</taxon>
        <taxon>Sphingobacterium</taxon>
    </lineage>
</organism>
<evidence type="ECO:0000256" key="3">
    <source>
        <dbReference type="ARBA" id="ARBA00022475"/>
    </source>
</evidence>
<dbReference type="EMBL" id="CP045652">
    <property type="protein sequence ID" value="QGA26794.1"/>
    <property type="molecule type" value="Genomic_DNA"/>
</dbReference>
<dbReference type="InterPro" id="IPR008693">
    <property type="entry name" value="MmpS"/>
</dbReference>
<feature type="chain" id="PRO_5024999879" description="MmpS family membrane protein" evidence="7">
    <location>
        <begin position="23"/>
        <end position="125"/>
    </location>
</feature>
<comment type="subcellular location">
    <subcellularLocation>
        <location evidence="1">Cell membrane</location>
    </subcellularLocation>
</comment>
<dbReference type="InterPro" id="IPR038468">
    <property type="entry name" value="MmpS_C"/>
</dbReference>
<dbReference type="Gene3D" id="2.60.40.2880">
    <property type="entry name" value="MmpS1-5, C-terminal soluble domain"/>
    <property type="match status" value="1"/>
</dbReference>
<keyword evidence="6" id="KW-0472">Membrane</keyword>
<name>A0A5Q0QBZ5_9SPHI</name>
<dbReference type="KEGG" id="sphe:GFH32_10875"/>
<gene>
    <name evidence="8" type="ORF">GFH32_10875</name>
</gene>
<evidence type="ECO:0000256" key="7">
    <source>
        <dbReference type="SAM" id="SignalP"/>
    </source>
</evidence>
<evidence type="ECO:0000313" key="9">
    <source>
        <dbReference type="Proteomes" id="UP000326921"/>
    </source>
</evidence>
<keyword evidence="5" id="KW-1133">Transmembrane helix</keyword>
<evidence type="ECO:0000256" key="4">
    <source>
        <dbReference type="ARBA" id="ARBA00022692"/>
    </source>
</evidence>